<evidence type="ECO:0000313" key="3">
    <source>
        <dbReference type="Proteomes" id="UP000298030"/>
    </source>
</evidence>
<evidence type="ECO:0000256" key="1">
    <source>
        <dbReference type="SAM" id="MobiDB-lite"/>
    </source>
</evidence>
<protein>
    <submittedName>
        <fullName evidence="2">Uncharacterized protein</fullName>
    </submittedName>
</protein>
<gene>
    <name evidence="2" type="ORF">FA13DRAFT_1843158</name>
</gene>
<proteinExistence type="predicted"/>
<name>A0A4Y7TCN1_COPMI</name>
<organism evidence="2 3">
    <name type="scientific">Coprinellus micaceus</name>
    <name type="common">Glistening ink-cap mushroom</name>
    <name type="synonym">Coprinus micaceus</name>
    <dbReference type="NCBI Taxonomy" id="71717"/>
    <lineage>
        <taxon>Eukaryota</taxon>
        <taxon>Fungi</taxon>
        <taxon>Dikarya</taxon>
        <taxon>Basidiomycota</taxon>
        <taxon>Agaricomycotina</taxon>
        <taxon>Agaricomycetes</taxon>
        <taxon>Agaricomycetidae</taxon>
        <taxon>Agaricales</taxon>
        <taxon>Agaricineae</taxon>
        <taxon>Psathyrellaceae</taxon>
        <taxon>Coprinellus</taxon>
    </lineage>
</organism>
<sequence>MPEHAVSRTVIDIDFLLGKTRRNDPIFDLIGFTRNGQVNNHGIRGYLQQQQRMADTQAKVLTSMSRMMESMSRHHRNGRDPHVDAAAAAHRIRHGNKTRVFNTPANGSNANMSIVPGPAASPVTNSTMPPANPPGGNTATPAAPPAGANTGANLTSNPGGGNASNADSNAAQQLASNFFGVNPFGTFGSQSDNLLNQLPFHPPGDENQENPGETDPSPHGSDPSDIKNYIVFRHRPLS</sequence>
<accession>A0A4Y7TCN1</accession>
<comment type="caution">
    <text evidence="2">The sequence shown here is derived from an EMBL/GenBank/DDBJ whole genome shotgun (WGS) entry which is preliminary data.</text>
</comment>
<feature type="compositionally biased region" description="Polar residues" evidence="1">
    <location>
        <begin position="99"/>
        <end position="112"/>
    </location>
</feature>
<evidence type="ECO:0000313" key="2">
    <source>
        <dbReference type="EMBL" id="TEB31937.1"/>
    </source>
</evidence>
<dbReference type="Proteomes" id="UP000298030">
    <property type="component" value="Unassembled WGS sequence"/>
</dbReference>
<keyword evidence="3" id="KW-1185">Reference proteome</keyword>
<feature type="region of interest" description="Disordered" evidence="1">
    <location>
        <begin position="99"/>
        <end position="167"/>
    </location>
</feature>
<dbReference type="AlphaFoldDB" id="A0A4Y7TCN1"/>
<feature type="region of interest" description="Disordered" evidence="1">
    <location>
        <begin position="190"/>
        <end position="238"/>
    </location>
</feature>
<reference evidence="2 3" key="1">
    <citation type="journal article" date="2019" name="Nat. Ecol. Evol.">
        <title>Megaphylogeny resolves global patterns of mushroom evolution.</title>
        <authorList>
            <person name="Varga T."/>
            <person name="Krizsan K."/>
            <person name="Foldi C."/>
            <person name="Dima B."/>
            <person name="Sanchez-Garcia M."/>
            <person name="Sanchez-Ramirez S."/>
            <person name="Szollosi G.J."/>
            <person name="Szarkandi J.G."/>
            <person name="Papp V."/>
            <person name="Albert L."/>
            <person name="Andreopoulos W."/>
            <person name="Angelini C."/>
            <person name="Antonin V."/>
            <person name="Barry K.W."/>
            <person name="Bougher N.L."/>
            <person name="Buchanan P."/>
            <person name="Buyck B."/>
            <person name="Bense V."/>
            <person name="Catcheside P."/>
            <person name="Chovatia M."/>
            <person name="Cooper J."/>
            <person name="Damon W."/>
            <person name="Desjardin D."/>
            <person name="Finy P."/>
            <person name="Geml J."/>
            <person name="Haridas S."/>
            <person name="Hughes K."/>
            <person name="Justo A."/>
            <person name="Karasinski D."/>
            <person name="Kautmanova I."/>
            <person name="Kiss B."/>
            <person name="Kocsube S."/>
            <person name="Kotiranta H."/>
            <person name="LaButti K.M."/>
            <person name="Lechner B.E."/>
            <person name="Liimatainen K."/>
            <person name="Lipzen A."/>
            <person name="Lukacs Z."/>
            <person name="Mihaltcheva S."/>
            <person name="Morgado L.N."/>
            <person name="Niskanen T."/>
            <person name="Noordeloos M.E."/>
            <person name="Ohm R.A."/>
            <person name="Ortiz-Santana B."/>
            <person name="Ovrebo C."/>
            <person name="Racz N."/>
            <person name="Riley R."/>
            <person name="Savchenko A."/>
            <person name="Shiryaev A."/>
            <person name="Soop K."/>
            <person name="Spirin V."/>
            <person name="Szebenyi C."/>
            <person name="Tomsovsky M."/>
            <person name="Tulloss R.E."/>
            <person name="Uehling J."/>
            <person name="Grigoriev I.V."/>
            <person name="Vagvolgyi C."/>
            <person name="Papp T."/>
            <person name="Martin F.M."/>
            <person name="Miettinen O."/>
            <person name="Hibbett D.S."/>
            <person name="Nagy L.G."/>
        </authorList>
    </citation>
    <scope>NUCLEOTIDE SEQUENCE [LARGE SCALE GENOMIC DNA]</scope>
    <source>
        <strain evidence="2 3">FP101781</strain>
    </source>
</reference>
<feature type="compositionally biased region" description="Low complexity" evidence="1">
    <location>
        <begin position="134"/>
        <end position="167"/>
    </location>
</feature>
<dbReference type="EMBL" id="QPFP01000017">
    <property type="protein sequence ID" value="TEB31937.1"/>
    <property type="molecule type" value="Genomic_DNA"/>
</dbReference>